<evidence type="ECO:0000256" key="1">
    <source>
        <dbReference type="ARBA" id="ARBA00006242"/>
    </source>
</evidence>
<comment type="similarity">
    <text evidence="1">Belongs to the universal ribosomal protein uS2 family.</text>
</comment>
<dbReference type="VEuPathDB" id="PiroplasmaDB:TpMuguga_05g00044"/>
<dbReference type="Pfam" id="PF00318">
    <property type="entry name" value="Ribosomal_S2"/>
    <property type="match status" value="1"/>
</dbReference>
<dbReference type="KEGG" id="tpv:TP05_0044"/>
<protein>
    <submittedName>
        <fullName evidence="2">Ribosomal protein S2, putative</fullName>
    </submittedName>
</protein>
<dbReference type="GO" id="GO:0003735">
    <property type="term" value="F:structural constituent of ribosome"/>
    <property type="evidence" value="ECO:0007669"/>
    <property type="project" value="InterPro"/>
</dbReference>
<organism evidence="2 3">
    <name type="scientific">Theileria parva</name>
    <name type="common">East coast fever infection agent</name>
    <dbReference type="NCBI Taxonomy" id="5875"/>
    <lineage>
        <taxon>Eukaryota</taxon>
        <taxon>Sar</taxon>
        <taxon>Alveolata</taxon>
        <taxon>Apicomplexa</taxon>
        <taxon>Aconoidasida</taxon>
        <taxon>Piroplasmida</taxon>
        <taxon>Theileriidae</taxon>
        <taxon>Theileria</taxon>
    </lineage>
</organism>
<proteinExistence type="inferred from homology"/>
<keyword evidence="2" id="KW-0687">Ribonucleoprotein</keyword>
<dbReference type="InterPro" id="IPR023591">
    <property type="entry name" value="Ribosomal_uS2_flav_dom_sf"/>
</dbReference>
<dbReference type="InterPro" id="IPR001865">
    <property type="entry name" value="Ribosomal_uS2"/>
</dbReference>
<dbReference type="GO" id="GO:0005840">
    <property type="term" value="C:ribosome"/>
    <property type="evidence" value="ECO:0007669"/>
    <property type="project" value="UniProtKB-KW"/>
</dbReference>
<dbReference type="InParanoid" id="Q4MY79"/>
<dbReference type="OMA" id="NTSWING"/>
<dbReference type="EMBL" id="AAGK01000009">
    <property type="protein sequence ID" value="EAN30430.1"/>
    <property type="molecule type" value="Genomic_DNA"/>
</dbReference>
<dbReference type="GO" id="GO:0006412">
    <property type="term" value="P:translation"/>
    <property type="evidence" value="ECO:0007669"/>
    <property type="project" value="InterPro"/>
</dbReference>
<evidence type="ECO:0000313" key="3">
    <source>
        <dbReference type="Proteomes" id="UP000001949"/>
    </source>
</evidence>
<dbReference type="Gene3D" id="3.40.50.10490">
    <property type="entry name" value="Glucose-6-phosphate isomerase like protein, domain 1"/>
    <property type="match status" value="1"/>
</dbReference>
<dbReference type="eggNOG" id="ENOG502QXHX">
    <property type="taxonomic scope" value="Eukaryota"/>
</dbReference>
<comment type="caution">
    <text evidence="2">The sequence shown here is derived from an EMBL/GenBank/DDBJ whole genome shotgun (WGS) entry which is preliminary data.</text>
</comment>
<reference evidence="2 3" key="1">
    <citation type="journal article" date="2005" name="Science">
        <title>Genome sequence of Theileria parva, a bovine pathogen that transforms lymphocytes.</title>
        <authorList>
            <person name="Gardner M.J."/>
            <person name="Bishop R."/>
            <person name="Shah T."/>
            <person name="de Villiers E.P."/>
            <person name="Carlton J.M."/>
            <person name="Hall N."/>
            <person name="Ren Q."/>
            <person name="Paulsen I.T."/>
            <person name="Pain A."/>
            <person name="Berriman M."/>
            <person name="Wilson R.J.M."/>
            <person name="Sato S."/>
            <person name="Ralph S.A."/>
            <person name="Mann D.J."/>
            <person name="Xiong Z."/>
            <person name="Shallom S.J."/>
            <person name="Weidman J."/>
            <person name="Jiang L."/>
            <person name="Lynn J."/>
            <person name="Weaver B."/>
            <person name="Shoaibi A."/>
            <person name="Domingo A.R."/>
            <person name="Wasawo D."/>
            <person name="Crabtree J."/>
            <person name="Wortman J.R."/>
            <person name="Haas B."/>
            <person name="Angiuoli S.V."/>
            <person name="Creasy T.H."/>
            <person name="Lu C."/>
            <person name="Suh B."/>
            <person name="Silva J.C."/>
            <person name="Utterback T.R."/>
            <person name="Feldblyum T.V."/>
            <person name="Pertea M."/>
            <person name="Allen J."/>
            <person name="Nierman W.C."/>
            <person name="Taracha E.L.N."/>
            <person name="Salzberg S.L."/>
            <person name="White O.R."/>
            <person name="Fitzhugh H.A."/>
            <person name="Morzaria S."/>
            <person name="Venter J.C."/>
            <person name="Fraser C.M."/>
            <person name="Nene V."/>
        </authorList>
    </citation>
    <scope>NUCLEOTIDE SEQUENCE [LARGE SCALE GENOMIC DNA]</scope>
    <source>
        <strain evidence="2 3">Muguga</strain>
    </source>
</reference>
<dbReference type="SUPFAM" id="SSF52313">
    <property type="entry name" value="Ribosomal protein S2"/>
    <property type="match status" value="1"/>
</dbReference>
<keyword evidence="2" id="KW-0689">Ribosomal protein</keyword>
<dbReference type="GeneID" id="3882273"/>
<accession>Q4MY79</accession>
<evidence type="ECO:0000313" key="2">
    <source>
        <dbReference type="EMBL" id="EAN30430.1"/>
    </source>
</evidence>
<name>Q4MY79_THEPA</name>
<keyword evidence="3" id="KW-1185">Reference proteome</keyword>
<gene>
    <name evidence="2" type="ordered locus">TP05_0044</name>
</gene>
<sequence>MKFLTFNNLLEKNIHISKLENIKKFDDNIYKIVNDSCIINLTYTSVFLYKLYKIFYILNSENLYVTIINNFKFYRNKFINLLLKFSNNNFFNSRYWVKGFLTNKEISYNILILNLWVEKFYLKFIDTYTNLRIPYNITKLIKKMQHMYGSLKLKPFSKFVFLLDADKDTHVMKECITSNKFLMGVCSYGSSTDFIDFYIYMNKKNEISLNFLTKFILIASMNGCFSKVFI</sequence>
<dbReference type="AlphaFoldDB" id="Q4MY79"/>
<dbReference type="Proteomes" id="UP000001949">
    <property type="component" value="Unassembled WGS sequence"/>
</dbReference>